<keyword evidence="3" id="KW-1003">Cell membrane</keyword>
<feature type="transmembrane region" description="Helical" evidence="7">
    <location>
        <begin position="16"/>
        <end position="44"/>
    </location>
</feature>
<evidence type="ECO:0000313" key="10">
    <source>
        <dbReference type="Proteomes" id="UP000558113"/>
    </source>
</evidence>
<evidence type="ECO:0000256" key="5">
    <source>
        <dbReference type="ARBA" id="ARBA00022989"/>
    </source>
</evidence>
<dbReference type="GO" id="GO:0055085">
    <property type="term" value="P:transmembrane transport"/>
    <property type="evidence" value="ECO:0007669"/>
    <property type="project" value="InterPro"/>
</dbReference>
<protein>
    <submittedName>
        <fullName evidence="9">ABC transporter permease subunit</fullName>
    </submittedName>
</protein>
<dbReference type="CDD" id="cd06261">
    <property type="entry name" value="TM_PBP2"/>
    <property type="match status" value="1"/>
</dbReference>
<comment type="similarity">
    <text evidence="7">Belongs to the binding-protein-dependent transport system permease family.</text>
</comment>
<dbReference type="PROSITE" id="PS50928">
    <property type="entry name" value="ABC_TM1"/>
    <property type="match status" value="1"/>
</dbReference>
<feature type="transmembrane region" description="Helical" evidence="7">
    <location>
        <begin position="118"/>
        <end position="135"/>
    </location>
</feature>
<dbReference type="Pfam" id="PF00528">
    <property type="entry name" value="BPD_transp_1"/>
    <property type="match status" value="1"/>
</dbReference>
<dbReference type="Gene3D" id="1.10.3720.10">
    <property type="entry name" value="MetI-like"/>
    <property type="match status" value="1"/>
</dbReference>
<dbReference type="AlphaFoldDB" id="A0A7X5C0G3"/>
<evidence type="ECO:0000313" key="9">
    <source>
        <dbReference type="EMBL" id="NBC68374.1"/>
    </source>
</evidence>
<feature type="domain" description="ABC transmembrane type-1" evidence="8">
    <location>
        <begin position="81"/>
        <end position="296"/>
    </location>
</feature>
<reference evidence="9 10" key="1">
    <citation type="submission" date="2020-01" db="EMBL/GenBank/DDBJ databases">
        <title>Paenibacillus soybeanensis sp. nov. isolated from the nodules of soybean (Glycine max(L.) Merr).</title>
        <authorList>
            <person name="Wang H."/>
        </authorList>
    </citation>
    <scope>NUCLEOTIDE SEQUENCE [LARGE SCALE GENOMIC DNA]</scope>
    <source>
        <strain evidence="9 10">DSM 23054</strain>
    </source>
</reference>
<evidence type="ECO:0000256" key="6">
    <source>
        <dbReference type="ARBA" id="ARBA00023136"/>
    </source>
</evidence>
<dbReference type="PANTHER" id="PTHR30193">
    <property type="entry name" value="ABC TRANSPORTER PERMEASE PROTEIN"/>
    <property type="match status" value="1"/>
</dbReference>
<dbReference type="SUPFAM" id="SSF161098">
    <property type="entry name" value="MetI-like"/>
    <property type="match status" value="1"/>
</dbReference>
<feature type="transmembrane region" description="Helical" evidence="7">
    <location>
        <begin position="280"/>
        <end position="300"/>
    </location>
</feature>
<feature type="transmembrane region" description="Helical" evidence="7">
    <location>
        <begin position="170"/>
        <end position="192"/>
    </location>
</feature>
<sequence length="305" mass="33477">MKNSFSAMARREAAAGYLLVAPAILLFLLIGLFTVLFSIGLSFYHLGQGSLITSAKFAGLDNFQNFLFGRDLNLSRAFKQALVNNLWVLLSTLVVIPIALAIAVMLQRISKGIRLYRTVFLLPMVTSSVAIYYVWQGIYEPEGTLNKLLAAIGLDSLIAVNGWLGELHTALPALIVTVIWGSVPGMMILYFAGLQTVDPHLYEAAEMDGAGAWQKIYRITWPILRPITVICLIMGMNGALQIFDPVWIMTKGGPANATEVVNVLVYQQAFVNGDMGVANAMGWSIFVLTFVLSLISLRILRDKSE</sequence>
<feature type="transmembrane region" description="Helical" evidence="7">
    <location>
        <begin position="223"/>
        <end position="243"/>
    </location>
</feature>
<keyword evidence="6 7" id="KW-0472">Membrane</keyword>
<dbReference type="EMBL" id="JAAAMU010000002">
    <property type="protein sequence ID" value="NBC68374.1"/>
    <property type="molecule type" value="Genomic_DNA"/>
</dbReference>
<name>A0A7X5C0G3_9BACL</name>
<comment type="caution">
    <text evidence="9">The sequence shown here is derived from an EMBL/GenBank/DDBJ whole genome shotgun (WGS) entry which is preliminary data.</text>
</comment>
<dbReference type="RefSeq" id="WP_161695094.1">
    <property type="nucleotide sequence ID" value="NZ_JAAAMU010000002.1"/>
</dbReference>
<keyword evidence="4 7" id="KW-0812">Transmembrane</keyword>
<feature type="transmembrane region" description="Helical" evidence="7">
    <location>
        <begin position="86"/>
        <end position="106"/>
    </location>
</feature>
<dbReference type="InterPro" id="IPR035906">
    <property type="entry name" value="MetI-like_sf"/>
</dbReference>
<organism evidence="9 10">
    <name type="scientific">Paenibacillus sacheonensis</name>
    <dbReference type="NCBI Taxonomy" id="742054"/>
    <lineage>
        <taxon>Bacteria</taxon>
        <taxon>Bacillati</taxon>
        <taxon>Bacillota</taxon>
        <taxon>Bacilli</taxon>
        <taxon>Bacillales</taxon>
        <taxon>Paenibacillaceae</taxon>
        <taxon>Paenibacillus</taxon>
    </lineage>
</organism>
<proteinExistence type="inferred from homology"/>
<dbReference type="PANTHER" id="PTHR30193:SF37">
    <property type="entry name" value="INNER MEMBRANE ABC TRANSPORTER PERMEASE PROTEIN YCJO"/>
    <property type="match status" value="1"/>
</dbReference>
<dbReference type="InterPro" id="IPR000515">
    <property type="entry name" value="MetI-like"/>
</dbReference>
<keyword evidence="2 7" id="KW-0813">Transport</keyword>
<comment type="subcellular location">
    <subcellularLocation>
        <location evidence="1 7">Cell membrane</location>
        <topology evidence="1 7">Multi-pass membrane protein</topology>
    </subcellularLocation>
</comment>
<evidence type="ECO:0000259" key="8">
    <source>
        <dbReference type="PROSITE" id="PS50928"/>
    </source>
</evidence>
<evidence type="ECO:0000256" key="3">
    <source>
        <dbReference type="ARBA" id="ARBA00022475"/>
    </source>
</evidence>
<evidence type="ECO:0000256" key="7">
    <source>
        <dbReference type="RuleBase" id="RU363032"/>
    </source>
</evidence>
<dbReference type="OrthoDB" id="9804439at2"/>
<dbReference type="Proteomes" id="UP000558113">
    <property type="component" value="Unassembled WGS sequence"/>
</dbReference>
<accession>A0A7X5C0G3</accession>
<keyword evidence="10" id="KW-1185">Reference proteome</keyword>
<keyword evidence="5 7" id="KW-1133">Transmembrane helix</keyword>
<dbReference type="GO" id="GO:0005886">
    <property type="term" value="C:plasma membrane"/>
    <property type="evidence" value="ECO:0007669"/>
    <property type="project" value="UniProtKB-SubCell"/>
</dbReference>
<evidence type="ECO:0000256" key="4">
    <source>
        <dbReference type="ARBA" id="ARBA00022692"/>
    </source>
</evidence>
<evidence type="ECO:0000256" key="2">
    <source>
        <dbReference type="ARBA" id="ARBA00022448"/>
    </source>
</evidence>
<evidence type="ECO:0000256" key="1">
    <source>
        <dbReference type="ARBA" id="ARBA00004651"/>
    </source>
</evidence>
<gene>
    <name evidence="9" type="ORF">GT003_05105</name>
</gene>
<dbReference type="InterPro" id="IPR051393">
    <property type="entry name" value="ABC_transporter_permease"/>
</dbReference>